<dbReference type="GO" id="GO:0007165">
    <property type="term" value="P:signal transduction"/>
    <property type="evidence" value="ECO:0007669"/>
    <property type="project" value="TreeGrafter"/>
</dbReference>
<dbReference type="InterPro" id="IPR050167">
    <property type="entry name" value="Ser_Thr_protein_kinase"/>
</dbReference>
<dbReference type="Gene3D" id="1.10.510.10">
    <property type="entry name" value="Transferase(Phosphotransferase) domain 1"/>
    <property type="match status" value="1"/>
</dbReference>
<dbReference type="OrthoDB" id="626167at2759"/>
<reference evidence="2" key="1">
    <citation type="journal article" date="2020" name="Stud. Mycol.">
        <title>101 Dothideomycetes genomes: a test case for predicting lifestyles and emergence of pathogens.</title>
        <authorList>
            <person name="Haridas S."/>
            <person name="Albert R."/>
            <person name="Binder M."/>
            <person name="Bloem J."/>
            <person name="Labutti K."/>
            <person name="Salamov A."/>
            <person name="Andreopoulos B."/>
            <person name="Baker S."/>
            <person name="Barry K."/>
            <person name="Bills G."/>
            <person name="Bluhm B."/>
            <person name="Cannon C."/>
            <person name="Castanera R."/>
            <person name="Culley D."/>
            <person name="Daum C."/>
            <person name="Ezra D."/>
            <person name="Gonzalez J."/>
            <person name="Henrissat B."/>
            <person name="Kuo A."/>
            <person name="Liang C."/>
            <person name="Lipzen A."/>
            <person name="Lutzoni F."/>
            <person name="Magnuson J."/>
            <person name="Mondo S."/>
            <person name="Nolan M."/>
            <person name="Ohm R."/>
            <person name="Pangilinan J."/>
            <person name="Park H.-J."/>
            <person name="Ramirez L."/>
            <person name="Alfaro M."/>
            <person name="Sun H."/>
            <person name="Tritt A."/>
            <person name="Yoshinaga Y."/>
            <person name="Zwiers L.-H."/>
            <person name="Turgeon B."/>
            <person name="Goodwin S."/>
            <person name="Spatafora J."/>
            <person name="Crous P."/>
            <person name="Grigoriev I."/>
        </authorList>
    </citation>
    <scope>NUCLEOTIDE SEQUENCE</scope>
    <source>
        <strain evidence="2">CBS 122367</strain>
    </source>
</reference>
<dbReference type="GO" id="GO:0004672">
    <property type="term" value="F:protein kinase activity"/>
    <property type="evidence" value="ECO:0007669"/>
    <property type="project" value="InterPro"/>
</dbReference>
<accession>A0A6G1IDQ7</accession>
<organism evidence="2 3">
    <name type="scientific">Lentithecium fluviatile CBS 122367</name>
    <dbReference type="NCBI Taxonomy" id="1168545"/>
    <lineage>
        <taxon>Eukaryota</taxon>
        <taxon>Fungi</taxon>
        <taxon>Dikarya</taxon>
        <taxon>Ascomycota</taxon>
        <taxon>Pezizomycotina</taxon>
        <taxon>Dothideomycetes</taxon>
        <taxon>Pleosporomycetidae</taxon>
        <taxon>Pleosporales</taxon>
        <taxon>Massarineae</taxon>
        <taxon>Lentitheciaceae</taxon>
        <taxon>Lentithecium</taxon>
    </lineage>
</organism>
<dbReference type="PANTHER" id="PTHR23257">
    <property type="entry name" value="SERINE-THREONINE PROTEIN KINASE"/>
    <property type="match status" value="1"/>
</dbReference>
<gene>
    <name evidence="2" type="ORF">K458DRAFT_397369</name>
</gene>
<dbReference type="InterPro" id="IPR011009">
    <property type="entry name" value="Kinase-like_dom_sf"/>
</dbReference>
<dbReference type="SUPFAM" id="SSF56112">
    <property type="entry name" value="Protein kinase-like (PK-like)"/>
    <property type="match status" value="1"/>
</dbReference>
<dbReference type="Proteomes" id="UP000799291">
    <property type="component" value="Unassembled WGS sequence"/>
</dbReference>
<evidence type="ECO:0000313" key="2">
    <source>
        <dbReference type="EMBL" id="KAF2676039.1"/>
    </source>
</evidence>
<evidence type="ECO:0000313" key="3">
    <source>
        <dbReference type="Proteomes" id="UP000799291"/>
    </source>
</evidence>
<sequence length="654" mass="73065">MASSWSYQPDFVDYSNQIPWTPQDVRATGDGELLYSPFGLLVLLFACNVLAGKLNDHKPDNPTGTALLDEEEPKKIYVPKNNSCQVFIKKSNHGTEMEVYNVMEVLIYDITGHEMYKEVLKEACPRLLPRLRHSEYVTRVLGIGYPNVDNIASFRYDIITKPGLMSLADLQERYLNAGAKGVEMEEKTSLCADICRGLHALHEAGLSHGDINSENVFVFSPISPSRLFHATVGDFGLCALTLSSNNEKVDDIGGTAPWHAPELLEYIVNRRRSHQFSLKDVRNMDYYSLGLLIWRVLMEGRYPFSLPPVKSILSAGVSLEEKALWDGEKEENAIWDLKEDLSRFANAVKKTTTSSTHLVMEAVYQLCVPDPSARSFHRSRRILGIDDLDAIDITPAGDFFRSELAKTYTIFWPDDKELKQFLERGIAGMLVRTSGLGLSDSPSAVTLVVELGLVQSAEECKSAWDAIGRGTIERTTTLRILFDTPSGQPNDINEELPSGFTLTCACAVGEMEIALALLSLGADPRKSNKFNAYPIHYFGHFRDASKTQLRDLFERLVKGRTELPNRSSDTPVVHLGVPYIPILVSVSAGNYSATEIILDLYISDLEQLEAAQNCAAMGHCHKILALITRKWKERKKSTPEDRRRLLRNAFIPGA</sequence>
<dbReference type="AlphaFoldDB" id="A0A6G1IDQ7"/>
<dbReference type="PROSITE" id="PS50011">
    <property type="entry name" value="PROTEIN_KINASE_DOM"/>
    <property type="match status" value="1"/>
</dbReference>
<keyword evidence="2" id="KW-0808">Transferase</keyword>
<dbReference type="PANTHER" id="PTHR23257:SF974">
    <property type="entry name" value="RECEPTOR-INTERACTING SERINE_THREONINE-PROTEIN KINASE 3"/>
    <property type="match status" value="1"/>
</dbReference>
<dbReference type="InterPro" id="IPR000719">
    <property type="entry name" value="Prot_kinase_dom"/>
</dbReference>
<keyword evidence="2" id="KW-0418">Kinase</keyword>
<dbReference type="SUPFAM" id="SSF48403">
    <property type="entry name" value="Ankyrin repeat"/>
    <property type="match status" value="1"/>
</dbReference>
<evidence type="ECO:0000259" key="1">
    <source>
        <dbReference type="PROSITE" id="PS50011"/>
    </source>
</evidence>
<dbReference type="GO" id="GO:0005737">
    <property type="term" value="C:cytoplasm"/>
    <property type="evidence" value="ECO:0007669"/>
    <property type="project" value="TreeGrafter"/>
</dbReference>
<protein>
    <submittedName>
        <fullName evidence="2">Kinase-like protein</fullName>
    </submittedName>
</protein>
<dbReference type="EMBL" id="MU005641">
    <property type="protein sequence ID" value="KAF2676039.1"/>
    <property type="molecule type" value="Genomic_DNA"/>
</dbReference>
<feature type="domain" description="Protein kinase" evidence="1">
    <location>
        <begin position="85"/>
        <end position="400"/>
    </location>
</feature>
<dbReference type="Pfam" id="PF00069">
    <property type="entry name" value="Pkinase"/>
    <property type="match status" value="1"/>
</dbReference>
<dbReference type="GO" id="GO:0005524">
    <property type="term" value="F:ATP binding"/>
    <property type="evidence" value="ECO:0007669"/>
    <property type="project" value="InterPro"/>
</dbReference>
<proteinExistence type="predicted"/>
<dbReference type="InterPro" id="IPR036770">
    <property type="entry name" value="Ankyrin_rpt-contain_sf"/>
</dbReference>
<name>A0A6G1IDQ7_9PLEO</name>
<keyword evidence="3" id="KW-1185">Reference proteome</keyword>